<dbReference type="STRING" id="2070753.A0A3A2ZS13"/>
<evidence type="ECO:0000256" key="2">
    <source>
        <dbReference type="ARBA" id="ARBA00022741"/>
    </source>
</evidence>
<dbReference type="PROSITE" id="PS50862">
    <property type="entry name" value="AA_TRNA_LIGASE_II"/>
    <property type="match status" value="1"/>
</dbReference>
<dbReference type="AlphaFoldDB" id="A0A3A2ZS13"/>
<feature type="domain" description="Aminoacyl-transfer RNA synthetases class-II family profile" evidence="6">
    <location>
        <begin position="188"/>
        <end position="541"/>
    </location>
</feature>
<dbReference type="OrthoDB" id="43906at2759"/>
<dbReference type="Gene3D" id="3.30.930.10">
    <property type="entry name" value="Bira Bifunctional Protein, Domain 2"/>
    <property type="match status" value="1"/>
</dbReference>
<protein>
    <submittedName>
        <fullName evidence="7">Asparaginyl-tRNA synthetase</fullName>
    </submittedName>
</protein>
<evidence type="ECO:0000256" key="1">
    <source>
        <dbReference type="ARBA" id="ARBA00022598"/>
    </source>
</evidence>
<keyword evidence="5 7" id="KW-0030">Aminoacyl-tRNA synthetase</keyword>
<dbReference type="PANTHER" id="PTHR22594">
    <property type="entry name" value="ASPARTYL/LYSYL-TRNA SYNTHETASE"/>
    <property type="match status" value="1"/>
</dbReference>
<evidence type="ECO:0000256" key="5">
    <source>
        <dbReference type="ARBA" id="ARBA00023146"/>
    </source>
</evidence>
<keyword evidence="4" id="KW-0648">Protein biosynthesis</keyword>
<keyword evidence="8" id="KW-1185">Reference proteome</keyword>
<gene>
    <name evidence="7" type="ORF">PHISCL_07815</name>
</gene>
<dbReference type="CDD" id="cd04318">
    <property type="entry name" value="EcAsnRS_like_N"/>
    <property type="match status" value="1"/>
</dbReference>
<reference evidence="8" key="1">
    <citation type="submission" date="2017-02" db="EMBL/GenBank/DDBJ databases">
        <authorList>
            <person name="Tafer H."/>
            <person name="Lopandic K."/>
        </authorList>
    </citation>
    <scope>NUCLEOTIDE SEQUENCE [LARGE SCALE GENOMIC DNA]</scope>
    <source>
        <strain evidence="8">CBS 366.77</strain>
    </source>
</reference>
<keyword evidence="2" id="KW-0547">Nucleotide-binding</keyword>
<comment type="caution">
    <text evidence="7">The sequence shown here is derived from an EMBL/GenBank/DDBJ whole genome shotgun (WGS) entry which is preliminary data.</text>
</comment>
<keyword evidence="3" id="KW-0067">ATP-binding</keyword>
<dbReference type="GO" id="GO:0005524">
    <property type="term" value="F:ATP binding"/>
    <property type="evidence" value="ECO:0007669"/>
    <property type="project" value="UniProtKB-KW"/>
</dbReference>
<sequence>MQTWRRAFTTSAARLGLNNSLPKTSGPAVVRCAQILQESKKTGTSSFEEKEITINGFIRSVRKQKRFAFAQISDGSTVQPLQAFLTPTQAAELSTGTAIEISGIWKPCPPGKEQTHELQATNVNIVGAADPEVKEKVTDVQNLLQTYPIQKKYHTHDFLRQIPHLRFRTPFNSLLSRFRSECMYHLADVFRSHPSGAFTQVQPPLITSSDCEGAGETFTVIPREVAASGSEEEHFFRAPKYLTVSSQLHLEAYAAELGSVWALSPTFRAERSDTPRHLSEFYMLEAEMNFLSGLDSLTGSVEHIIRDLTRRLYDTPVGQEILSVKRSGESGQESTAGDGSTLRQRWVDLIDGARWERITYTQAIELLQEAIAKHGASFTHPPTWSGGLQLEHEKYIVDVICKGRPVFVTDYPKAIKPFYMSPSQLKNTTAPGETVACFDLLLPEVSEVAGGSLREHRLPELIQNMREYGLIKQRQSSGLEETPLEPLYPYLSPNEDLSHLQWYADLRRWGTAPHGGFGLGFDRFLGYLAGVGSVRDVVAFPRYFGRADC</sequence>
<dbReference type="PANTHER" id="PTHR22594:SF34">
    <property type="entry name" value="ASPARAGINE--TRNA LIGASE, MITOCHONDRIAL-RELATED"/>
    <property type="match status" value="1"/>
</dbReference>
<proteinExistence type="predicted"/>
<evidence type="ECO:0000259" key="6">
    <source>
        <dbReference type="PROSITE" id="PS50862"/>
    </source>
</evidence>
<dbReference type="InterPro" id="IPR004364">
    <property type="entry name" value="Aa-tRNA-synt_II"/>
</dbReference>
<dbReference type="InterPro" id="IPR045864">
    <property type="entry name" value="aa-tRNA-synth_II/BPL/LPL"/>
</dbReference>
<name>A0A3A2ZS13_9EURO</name>
<dbReference type="GO" id="GO:0006421">
    <property type="term" value="P:asparaginyl-tRNA aminoacylation"/>
    <property type="evidence" value="ECO:0007669"/>
    <property type="project" value="TreeGrafter"/>
</dbReference>
<dbReference type="PRINTS" id="PR01042">
    <property type="entry name" value="TRNASYNTHASP"/>
</dbReference>
<keyword evidence="1" id="KW-0436">Ligase</keyword>
<evidence type="ECO:0000313" key="7">
    <source>
        <dbReference type="EMBL" id="RJE19841.1"/>
    </source>
</evidence>
<organism evidence="7 8">
    <name type="scientific">Aspergillus sclerotialis</name>
    <dbReference type="NCBI Taxonomy" id="2070753"/>
    <lineage>
        <taxon>Eukaryota</taxon>
        <taxon>Fungi</taxon>
        <taxon>Dikarya</taxon>
        <taxon>Ascomycota</taxon>
        <taxon>Pezizomycotina</taxon>
        <taxon>Eurotiomycetes</taxon>
        <taxon>Eurotiomycetidae</taxon>
        <taxon>Eurotiales</taxon>
        <taxon>Aspergillaceae</taxon>
        <taxon>Aspergillus</taxon>
        <taxon>Aspergillus subgen. Polypaecilum</taxon>
    </lineage>
</organism>
<dbReference type="SUPFAM" id="SSF55681">
    <property type="entry name" value="Class II aaRS and biotin synthetases"/>
    <property type="match status" value="1"/>
</dbReference>
<dbReference type="Proteomes" id="UP000266188">
    <property type="component" value="Unassembled WGS sequence"/>
</dbReference>
<dbReference type="InterPro" id="IPR002312">
    <property type="entry name" value="Asp/Asn-tRNA-synth_IIb"/>
</dbReference>
<dbReference type="Pfam" id="PF00152">
    <property type="entry name" value="tRNA-synt_2"/>
    <property type="match status" value="1"/>
</dbReference>
<evidence type="ECO:0000313" key="8">
    <source>
        <dbReference type="Proteomes" id="UP000266188"/>
    </source>
</evidence>
<dbReference type="InterPro" id="IPR006195">
    <property type="entry name" value="aa-tRNA-synth_II"/>
</dbReference>
<dbReference type="GO" id="GO:0004816">
    <property type="term" value="F:asparagine-tRNA ligase activity"/>
    <property type="evidence" value="ECO:0007669"/>
    <property type="project" value="TreeGrafter"/>
</dbReference>
<evidence type="ECO:0000256" key="4">
    <source>
        <dbReference type="ARBA" id="ARBA00022917"/>
    </source>
</evidence>
<accession>A0A3A2ZS13</accession>
<evidence type="ECO:0000256" key="3">
    <source>
        <dbReference type="ARBA" id="ARBA00022840"/>
    </source>
</evidence>
<dbReference type="InterPro" id="IPR012340">
    <property type="entry name" value="NA-bd_OB-fold"/>
</dbReference>
<dbReference type="Gene3D" id="2.40.50.140">
    <property type="entry name" value="Nucleic acid-binding proteins"/>
    <property type="match status" value="1"/>
</dbReference>
<dbReference type="EMBL" id="MVGC01000364">
    <property type="protein sequence ID" value="RJE19841.1"/>
    <property type="molecule type" value="Genomic_DNA"/>
</dbReference>
<dbReference type="GO" id="GO:0005739">
    <property type="term" value="C:mitochondrion"/>
    <property type="evidence" value="ECO:0007669"/>
    <property type="project" value="TreeGrafter"/>
</dbReference>
<dbReference type="SUPFAM" id="SSF50249">
    <property type="entry name" value="Nucleic acid-binding proteins"/>
    <property type="match status" value="1"/>
</dbReference>